<dbReference type="InterPro" id="IPR050856">
    <property type="entry name" value="Biotin_carboxylase_complex"/>
</dbReference>
<gene>
    <name evidence="8" type="ORF">CAL29_07605</name>
</gene>
<dbReference type="InterPro" id="IPR011761">
    <property type="entry name" value="ATP-grasp"/>
</dbReference>
<dbReference type="GO" id="GO:0046872">
    <property type="term" value="F:metal ion binding"/>
    <property type="evidence" value="ECO:0007669"/>
    <property type="project" value="InterPro"/>
</dbReference>
<keyword evidence="3 5" id="KW-0067">ATP-binding</keyword>
<dbReference type="SUPFAM" id="SSF51246">
    <property type="entry name" value="Rudiment single hybrid motif"/>
    <property type="match status" value="1"/>
</dbReference>
<organism evidence="8 9">
    <name type="scientific">Bordetella genomosp. 10</name>
    <dbReference type="NCBI Taxonomy" id="1416804"/>
    <lineage>
        <taxon>Bacteria</taxon>
        <taxon>Pseudomonadati</taxon>
        <taxon>Pseudomonadota</taxon>
        <taxon>Betaproteobacteria</taxon>
        <taxon>Burkholderiales</taxon>
        <taxon>Alcaligenaceae</taxon>
        <taxon>Bordetella</taxon>
    </lineage>
</organism>
<evidence type="ECO:0000259" key="6">
    <source>
        <dbReference type="PROSITE" id="PS50975"/>
    </source>
</evidence>
<dbReference type="PANTHER" id="PTHR18866:SF33">
    <property type="entry name" value="METHYLCROTONOYL-COA CARBOXYLASE SUBUNIT ALPHA, MITOCHONDRIAL-RELATED"/>
    <property type="match status" value="1"/>
</dbReference>
<dbReference type="GO" id="GO:0016874">
    <property type="term" value="F:ligase activity"/>
    <property type="evidence" value="ECO:0007669"/>
    <property type="project" value="UniProtKB-KW"/>
</dbReference>
<accession>A0A261SL88</accession>
<dbReference type="GO" id="GO:0005524">
    <property type="term" value="F:ATP binding"/>
    <property type="evidence" value="ECO:0007669"/>
    <property type="project" value="UniProtKB-UniRule"/>
</dbReference>
<dbReference type="InterPro" id="IPR005479">
    <property type="entry name" value="CPAse_ATP-bd"/>
</dbReference>
<dbReference type="InterPro" id="IPR011764">
    <property type="entry name" value="Biotin_carboxylation_dom"/>
</dbReference>
<evidence type="ECO:0000313" key="9">
    <source>
        <dbReference type="Proteomes" id="UP000216020"/>
    </source>
</evidence>
<comment type="caution">
    <text evidence="8">The sequence shown here is derived from an EMBL/GenBank/DDBJ whole genome shotgun (WGS) entry which is preliminary data.</text>
</comment>
<dbReference type="PANTHER" id="PTHR18866">
    <property type="entry name" value="CARBOXYLASE:PYRUVATE/ACETYL-COA/PROPIONYL-COA CARBOXYLASE"/>
    <property type="match status" value="1"/>
</dbReference>
<dbReference type="SUPFAM" id="SSF52440">
    <property type="entry name" value="PreATP-grasp domain"/>
    <property type="match status" value="1"/>
</dbReference>
<proteinExistence type="predicted"/>
<dbReference type="AlphaFoldDB" id="A0A261SL88"/>
<dbReference type="EMBL" id="NEVM01000001">
    <property type="protein sequence ID" value="OZI38188.1"/>
    <property type="molecule type" value="Genomic_DNA"/>
</dbReference>
<evidence type="ECO:0000256" key="5">
    <source>
        <dbReference type="PROSITE-ProRule" id="PRU00409"/>
    </source>
</evidence>
<dbReference type="InterPro" id="IPR016185">
    <property type="entry name" value="PreATP-grasp_dom_sf"/>
</dbReference>
<name>A0A261SL88_9BORD</name>
<sequence length="448" mass="47376">MTLNKILIANRGAIAARVLRAAQAMGLRTVCVYSEADRGLPYLDQADETYCIGESAPAASYLNQAALMKALRESAADAVHPGYGFLSENAEFAQAVQDAGACFIGPSPRWLAAMGHKTRARALMASHGMPMGAASPVLTGTPAEQLRAVEAVGFPVLIKPAGGGGGIGMIPVTEAAALPAALERAASLSARSFGKAELYAEKLVSRPRHIEFQILADRHGAVQHVFERDCSIQRRHQKVIEESPAPGIARDAIDALGRRIAAILAELGYDVIGTVEMLHGDGAFNFLEMNTRLQVEHAVTEMACGIDLVQAQIRLAAGDRLQDVLPRAPAPRGHAIEARVYAEDPVRFFPSPGTLARFEPPHGEGVRVETGYAAGNAVTPFYDPLLAKVIAHGADRGEAIGRLRAALSGFEIAGVKNNIPFILAVLDSPAFLAGDVHTGLGAEVLARK</sequence>
<dbReference type="Proteomes" id="UP000216020">
    <property type="component" value="Unassembled WGS sequence"/>
</dbReference>
<evidence type="ECO:0000256" key="2">
    <source>
        <dbReference type="ARBA" id="ARBA00022741"/>
    </source>
</evidence>
<keyword evidence="9" id="KW-1185">Reference proteome</keyword>
<dbReference type="InterPro" id="IPR011054">
    <property type="entry name" value="Rudment_hybrid_motif"/>
</dbReference>
<evidence type="ECO:0000259" key="7">
    <source>
        <dbReference type="PROSITE" id="PS50979"/>
    </source>
</evidence>
<evidence type="ECO:0000256" key="3">
    <source>
        <dbReference type="ARBA" id="ARBA00022840"/>
    </source>
</evidence>
<evidence type="ECO:0000256" key="1">
    <source>
        <dbReference type="ARBA" id="ARBA00022598"/>
    </source>
</evidence>
<dbReference type="SUPFAM" id="SSF56059">
    <property type="entry name" value="Glutathione synthetase ATP-binding domain-like"/>
    <property type="match status" value="1"/>
</dbReference>
<dbReference type="InterPro" id="IPR005482">
    <property type="entry name" value="Biotin_COase_C"/>
</dbReference>
<dbReference type="Pfam" id="PF00289">
    <property type="entry name" value="Biotin_carb_N"/>
    <property type="match status" value="1"/>
</dbReference>
<keyword evidence="1" id="KW-0436">Ligase</keyword>
<dbReference type="PROSITE" id="PS00867">
    <property type="entry name" value="CPSASE_2"/>
    <property type="match status" value="1"/>
</dbReference>
<feature type="domain" description="ATP-grasp" evidence="6">
    <location>
        <begin position="121"/>
        <end position="317"/>
    </location>
</feature>
<keyword evidence="2 5" id="KW-0547">Nucleotide-binding</keyword>
<dbReference type="PROSITE" id="PS50979">
    <property type="entry name" value="BC"/>
    <property type="match status" value="1"/>
</dbReference>
<keyword evidence="4" id="KW-0092">Biotin</keyword>
<dbReference type="SMART" id="SM00878">
    <property type="entry name" value="Biotin_carb_C"/>
    <property type="match status" value="1"/>
</dbReference>
<dbReference type="Pfam" id="PF02786">
    <property type="entry name" value="CPSase_L_D2"/>
    <property type="match status" value="1"/>
</dbReference>
<dbReference type="InterPro" id="IPR005481">
    <property type="entry name" value="BC-like_N"/>
</dbReference>
<dbReference type="PROSITE" id="PS50975">
    <property type="entry name" value="ATP_GRASP"/>
    <property type="match status" value="1"/>
</dbReference>
<dbReference type="PROSITE" id="PS00866">
    <property type="entry name" value="CPSASE_1"/>
    <property type="match status" value="1"/>
</dbReference>
<dbReference type="RefSeq" id="WP_094852288.1">
    <property type="nucleotide sequence ID" value="NZ_NEVM01000001.1"/>
</dbReference>
<dbReference type="OrthoDB" id="9803706at2"/>
<dbReference type="Pfam" id="PF02785">
    <property type="entry name" value="Biotin_carb_C"/>
    <property type="match status" value="1"/>
</dbReference>
<protein>
    <submittedName>
        <fullName evidence="8">Biotin carboxylase</fullName>
    </submittedName>
</protein>
<reference evidence="9" key="1">
    <citation type="submission" date="2017-05" db="EMBL/GenBank/DDBJ databases">
        <title>Complete and WGS of Bordetella genogroups.</title>
        <authorList>
            <person name="Spilker T."/>
            <person name="Lipuma J."/>
        </authorList>
    </citation>
    <scope>NUCLEOTIDE SEQUENCE [LARGE SCALE GENOMIC DNA]</scope>
    <source>
        <strain evidence="9">AU16122</strain>
    </source>
</reference>
<evidence type="ECO:0000256" key="4">
    <source>
        <dbReference type="ARBA" id="ARBA00023267"/>
    </source>
</evidence>
<dbReference type="Gene3D" id="3.30.470.20">
    <property type="entry name" value="ATP-grasp fold, B domain"/>
    <property type="match status" value="1"/>
</dbReference>
<feature type="domain" description="Biotin carboxylation" evidence="7">
    <location>
        <begin position="2"/>
        <end position="446"/>
    </location>
</feature>
<evidence type="ECO:0000313" key="8">
    <source>
        <dbReference type="EMBL" id="OZI38188.1"/>
    </source>
</evidence>